<dbReference type="InterPro" id="IPR021278">
    <property type="entry name" value="ATP19"/>
</dbReference>
<name>A0A9P8KU24_9PEZI</name>
<keyword evidence="2" id="KW-0496">Mitochondrion</keyword>
<dbReference type="PANTHER" id="PTHR28074:SF1">
    <property type="entry name" value="ATP SYNTHASE SUBUNIT K, MITOCHONDRIAL"/>
    <property type="match status" value="1"/>
</dbReference>
<dbReference type="AlphaFoldDB" id="A0A9P8KU24"/>
<dbReference type="GO" id="GO:0031966">
    <property type="term" value="C:mitochondrial membrane"/>
    <property type="evidence" value="ECO:0007669"/>
    <property type="project" value="UniProtKB-SubCell"/>
</dbReference>
<keyword evidence="4" id="KW-0812">Transmembrane</keyword>
<reference evidence="5" key="1">
    <citation type="submission" date="2021-03" db="EMBL/GenBank/DDBJ databases">
        <title>Comparative genomics and phylogenomic investigation of the class Geoglossomycetes provide insights into ecological specialization and systematics.</title>
        <authorList>
            <person name="Melie T."/>
            <person name="Pirro S."/>
            <person name="Miller A.N."/>
            <person name="Quandt A."/>
        </authorList>
    </citation>
    <scope>NUCLEOTIDE SEQUENCE</scope>
    <source>
        <strain evidence="5">GBOQ0MN5Z8</strain>
    </source>
</reference>
<comment type="subcellular location">
    <subcellularLocation>
        <location evidence="1">Mitochondrion membrane</location>
    </subcellularLocation>
</comment>
<protein>
    <recommendedName>
        <fullName evidence="7">ATP synthase subunit K, mitochondrial</fullName>
    </recommendedName>
</protein>
<dbReference type="OrthoDB" id="2094445at2759"/>
<keyword evidence="6" id="KW-1185">Reference proteome</keyword>
<feature type="transmembrane region" description="Helical" evidence="4">
    <location>
        <begin position="12"/>
        <end position="33"/>
    </location>
</feature>
<evidence type="ECO:0000313" key="5">
    <source>
        <dbReference type="EMBL" id="KAH0534073.1"/>
    </source>
</evidence>
<evidence type="ECO:0008006" key="7">
    <source>
        <dbReference type="Google" id="ProtNLM"/>
    </source>
</evidence>
<evidence type="ECO:0000256" key="1">
    <source>
        <dbReference type="ARBA" id="ARBA00004325"/>
    </source>
</evidence>
<evidence type="ECO:0000313" key="6">
    <source>
        <dbReference type="Proteomes" id="UP000698800"/>
    </source>
</evidence>
<keyword evidence="3 4" id="KW-0472">Membrane</keyword>
<gene>
    <name evidence="5" type="ORF">FGG08_007328</name>
</gene>
<sequence length="76" mass="8105">MVVQYTIAGRQVGSHILAIATLGLTGVLSYVSLRSSSSDAAVKAQGPPIKASSADEESFIKEFLKNAEKEENTQKH</sequence>
<evidence type="ECO:0000256" key="3">
    <source>
        <dbReference type="ARBA" id="ARBA00023136"/>
    </source>
</evidence>
<keyword evidence="4" id="KW-1133">Transmembrane helix</keyword>
<comment type="caution">
    <text evidence="5">The sequence shown here is derived from an EMBL/GenBank/DDBJ whole genome shotgun (WGS) entry which is preliminary data.</text>
</comment>
<organism evidence="5 6">
    <name type="scientific">Glutinoglossum americanum</name>
    <dbReference type="NCBI Taxonomy" id="1670608"/>
    <lineage>
        <taxon>Eukaryota</taxon>
        <taxon>Fungi</taxon>
        <taxon>Dikarya</taxon>
        <taxon>Ascomycota</taxon>
        <taxon>Pezizomycotina</taxon>
        <taxon>Geoglossomycetes</taxon>
        <taxon>Geoglossales</taxon>
        <taxon>Geoglossaceae</taxon>
        <taxon>Glutinoglossum</taxon>
    </lineage>
</organism>
<dbReference type="Pfam" id="PF11022">
    <property type="entry name" value="ATP19"/>
    <property type="match status" value="1"/>
</dbReference>
<dbReference type="GO" id="GO:0015986">
    <property type="term" value="P:proton motive force-driven ATP synthesis"/>
    <property type="evidence" value="ECO:0007669"/>
    <property type="project" value="TreeGrafter"/>
</dbReference>
<evidence type="ECO:0000256" key="2">
    <source>
        <dbReference type="ARBA" id="ARBA00023128"/>
    </source>
</evidence>
<dbReference type="PANTHER" id="PTHR28074">
    <property type="entry name" value="ATP SYNTHASE SUBUNIT K, MITOCHONDRIAL"/>
    <property type="match status" value="1"/>
</dbReference>
<dbReference type="Proteomes" id="UP000698800">
    <property type="component" value="Unassembled WGS sequence"/>
</dbReference>
<accession>A0A9P8KU24</accession>
<dbReference type="EMBL" id="JAGHQL010000279">
    <property type="protein sequence ID" value="KAH0534073.1"/>
    <property type="molecule type" value="Genomic_DNA"/>
</dbReference>
<proteinExistence type="predicted"/>
<evidence type="ECO:0000256" key="4">
    <source>
        <dbReference type="SAM" id="Phobius"/>
    </source>
</evidence>